<dbReference type="AlphaFoldDB" id="A0A100HMJ0"/>
<sequence>MRSATSAASNSPGPRTAGHAACMNRRLNLRAITLTVIVTSWAGGFAFLSLTVSSTIQASTPAWSGTP</sequence>
<dbReference type="EMBL" id="BCMS01000003">
    <property type="protein sequence ID" value="GAQ23493.1"/>
    <property type="molecule type" value="Genomic_DNA"/>
</dbReference>
<organism evidence="2 3">
    <name type="scientific">Deinococcus grandis</name>
    <dbReference type="NCBI Taxonomy" id="57498"/>
    <lineage>
        <taxon>Bacteria</taxon>
        <taxon>Thermotogati</taxon>
        <taxon>Deinococcota</taxon>
        <taxon>Deinococci</taxon>
        <taxon>Deinococcales</taxon>
        <taxon>Deinococcaceae</taxon>
        <taxon>Deinococcus</taxon>
    </lineage>
</organism>
<reference evidence="3" key="1">
    <citation type="submission" date="2015-11" db="EMBL/GenBank/DDBJ databases">
        <title>Draft Genome Sequence of the Radioresistant Bacterium Deinococcus grandis, Isolated from Freshwater Fish in Japan.</title>
        <authorList>
            <person name="Satoh K."/>
            <person name="Onodera T."/>
            <person name="Omoso K."/>
            <person name="Takeda-Yano K."/>
            <person name="Katayama T."/>
            <person name="Oono Y."/>
            <person name="Narumi I."/>
        </authorList>
    </citation>
    <scope>NUCLEOTIDE SEQUENCE [LARGE SCALE GENOMIC DNA]</scope>
    <source>
        <strain evidence="3">ATCC 43672</strain>
    </source>
</reference>
<protein>
    <submittedName>
        <fullName evidence="2">Uncharacterized protein</fullName>
    </submittedName>
</protein>
<name>A0A100HMJ0_9DEIO</name>
<proteinExistence type="predicted"/>
<evidence type="ECO:0000313" key="2">
    <source>
        <dbReference type="EMBL" id="GAQ23493.1"/>
    </source>
</evidence>
<keyword evidence="1" id="KW-0812">Transmembrane</keyword>
<evidence type="ECO:0000256" key="1">
    <source>
        <dbReference type="SAM" id="Phobius"/>
    </source>
</evidence>
<feature type="transmembrane region" description="Helical" evidence="1">
    <location>
        <begin position="31"/>
        <end position="52"/>
    </location>
</feature>
<comment type="caution">
    <text evidence="2">The sequence shown here is derived from an EMBL/GenBank/DDBJ whole genome shotgun (WGS) entry which is preliminary data.</text>
</comment>
<accession>A0A100HMJ0</accession>
<gene>
    <name evidence="2" type="ORF">DEIGR_310012</name>
</gene>
<keyword evidence="1" id="KW-0472">Membrane</keyword>
<evidence type="ECO:0000313" key="3">
    <source>
        <dbReference type="Proteomes" id="UP000056209"/>
    </source>
</evidence>
<keyword evidence="3" id="KW-1185">Reference proteome</keyword>
<dbReference type="Proteomes" id="UP000056209">
    <property type="component" value="Unassembled WGS sequence"/>
</dbReference>
<keyword evidence="1" id="KW-1133">Transmembrane helix</keyword>